<sequence>MPTVLRALLFSALLTLVPIAVGVAMSGDATLTREPAAYQGTPLTEFDTTTAVVQRAPFCDLVPDAAVQEALEEEATLAAYDNGEQSDAFPGGDVAHEYGCRFSPSEATDADTGTAVEARGWVFAPPVTAEAAQRMVEASATEACAALPGAPAYGAPSTGVLCAGDDTQTVSFRGLFGDAWLACSLTLPAGVPQDELVDRAGRWCVAVAQAASVPLT</sequence>
<feature type="signal peptide" evidence="1">
    <location>
        <begin position="1"/>
        <end position="20"/>
    </location>
</feature>
<dbReference type="EMBL" id="BAAAOR010000002">
    <property type="protein sequence ID" value="GAA1502687.1"/>
    <property type="molecule type" value="Genomic_DNA"/>
</dbReference>
<accession>A0ABN1ZRG2</accession>
<evidence type="ECO:0000313" key="2">
    <source>
        <dbReference type="EMBL" id="GAA1502687.1"/>
    </source>
</evidence>
<dbReference type="RefSeq" id="WP_141003641.1">
    <property type="nucleotide sequence ID" value="NZ_BAAAOR010000002.1"/>
</dbReference>
<dbReference type="Proteomes" id="UP001500842">
    <property type="component" value="Unassembled WGS sequence"/>
</dbReference>
<organism evidence="2 3">
    <name type="scientific">Nocardioides humi</name>
    <dbReference type="NCBI Taxonomy" id="449461"/>
    <lineage>
        <taxon>Bacteria</taxon>
        <taxon>Bacillati</taxon>
        <taxon>Actinomycetota</taxon>
        <taxon>Actinomycetes</taxon>
        <taxon>Propionibacteriales</taxon>
        <taxon>Nocardioidaceae</taxon>
        <taxon>Nocardioides</taxon>
    </lineage>
</organism>
<proteinExistence type="predicted"/>
<protein>
    <recommendedName>
        <fullName evidence="4">Septum formation</fullName>
    </recommendedName>
</protein>
<evidence type="ECO:0000256" key="1">
    <source>
        <dbReference type="SAM" id="SignalP"/>
    </source>
</evidence>
<evidence type="ECO:0000313" key="3">
    <source>
        <dbReference type="Proteomes" id="UP001500842"/>
    </source>
</evidence>
<name>A0ABN1ZRG2_9ACTN</name>
<keyword evidence="3" id="KW-1185">Reference proteome</keyword>
<reference evidence="2 3" key="1">
    <citation type="journal article" date="2019" name="Int. J. Syst. Evol. Microbiol.">
        <title>The Global Catalogue of Microorganisms (GCM) 10K type strain sequencing project: providing services to taxonomists for standard genome sequencing and annotation.</title>
        <authorList>
            <consortium name="The Broad Institute Genomics Platform"/>
            <consortium name="The Broad Institute Genome Sequencing Center for Infectious Disease"/>
            <person name="Wu L."/>
            <person name="Ma J."/>
        </authorList>
    </citation>
    <scope>NUCLEOTIDE SEQUENCE [LARGE SCALE GENOMIC DNA]</scope>
    <source>
        <strain evidence="2 3">JCM 14942</strain>
    </source>
</reference>
<comment type="caution">
    <text evidence="2">The sequence shown here is derived from an EMBL/GenBank/DDBJ whole genome shotgun (WGS) entry which is preliminary data.</text>
</comment>
<feature type="chain" id="PRO_5045319368" description="Septum formation" evidence="1">
    <location>
        <begin position="21"/>
        <end position="216"/>
    </location>
</feature>
<keyword evidence="1" id="KW-0732">Signal</keyword>
<evidence type="ECO:0008006" key="4">
    <source>
        <dbReference type="Google" id="ProtNLM"/>
    </source>
</evidence>
<gene>
    <name evidence="2" type="ORF">GCM10009788_02410</name>
</gene>